<name>A0A7W8XV88_9HYPH</name>
<proteinExistence type="predicted"/>
<organism evidence="1 2">
    <name type="scientific">Rhizobium paranaense</name>
    <dbReference type="NCBI Taxonomy" id="1650438"/>
    <lineage>
        <taxon>Bacteria</taxon>
        <taxon>Pseudomonadati</taxon>
        <taxon>Pseudomonadota</taxon>
        <taxon>Alphaproteobacteria</taxon>
        <taxon>Hyphomicrobiales</taxon>
        <taxon>Rhizobiaceae</taxon>
        <taxon>Rhizobium/Agrobacterium group</taxon>
        <taxon>Rhizobium</taxon>
    </lineage>
</organism>
<dbReference type="AlphaFoldDB" id="A0A7W8XV88"/>
<sequence>MDMSLTGYNTSTATQIAAPWNQQNKQTFSI</sequence>
<protein>
    <submittedName>
        <fullName evidence="1">Uncharacterized protein</fullName>
    </submittedName>
</protein>
<keyword evidence="2" id="KW-1185">Reference proteome</keyword>
<accession>A0A7W8XV88</accession>
<gene>
    <name evidence="1" type="ORF">GGD50_004614</name>
</gene>
<dbReference type="EMBL" id="JACHBI010000010">
    <property type="protein sequence ID" value="MBB5575979.1"/>
    <property type="molecule type" value="Genomic_DNA"/>
</dbReference>
<evidence type="ECO:0000313" key="2">
    <source>
        <dbReference type="Proteomes" id="UP000549882"/>
    </source>
</evidence>
<comment type="caution">
    <text evidence="1">The sequence shown here is derived from an EMBL/GenBank/DDBJ whole genome shotgun (WGS) entry which is preliminary data.</text>
</comment>
<dbReference type="Proteomes" id="UP000549882">
    <property type="component" value="Unassembled WGS sequence"/>
</dbReference>
<reference evidence="1 2" key="1">
    <citation type="submission" date="2020-08" db="EMBL/GenBank/DDBJ databases">
        <title>Genomic Encyclopedia of Type Strains, Phase IV (KMG-V): Genome sequencing to study the core and pangenomes of soil and plant-associated prokaryotes.</title>
        <authorList>
            <person name="Whitman W."/>
        </authorList>
    </citation>
    <scope>NUCLEOTIDE SEQUENCE [LARGE SCALE GENOMIC DNA]</scope>
    <source>
        <strain evidence="1 2">SEMIA 4064</strain>
    </source>
</reference>
<evidence type="ECO:0000313" key="1">
    <source>
        <dbReference type="EMBL" id="MBB5575979.1"/>
    </source>
</evidence>